<evidence type="ECO:0000259" key="6">
    <source>
        <dbReference type="Pfam" id="PF00251"/>
    </source>
</evidence>
<dbReference type="Gene3D" id="2.115.10.20">
    <property type="entry name" value="Glycosyl hydrolase domain, family 43"/>
    <property type="match status" value="1"/>
</dbReference>
<proteinExistence type="inferred from homology"/>
<dbReference type="PANTHER" id="PTHR43101:SF1">
    <property type="entry name" value="BETA-FRUCTOSIDASE"/>
    <property type="match status" value="1"/>
</dbReference>
<dbReference type="InterPro" id="IPR013189">
    <property type="entry name" value="Glyco_hydro_32_C"/>
</dbReference>
<dbReference type="PANTHER" id="PTHR43101">
    <property type="entry name" value="BETA-FRUCTOSIDASE"/>
    <property type="match status" value="1"/>
</dbReference>
<organism evidence="8 9">
    <name type="scientific">Streptomyces albidoflavus</name>
    <dbReference type="NCBI Taxonomy" id="1886"/>
    <lineage>
        <taxon>Bacteria</taxon>
        <taxon>Bacillati</taxon>
        <taxon>Actinomycetota</taxon>
        <taxon>Actinomycetes</taxon>
        <taxon>Kitasatosporales</taxon>
        <taxon>Streptomycetaceae</taxon>
        <taxon>Streptomyces</taxon>
        <taxon>Streptomyces albidoflavus group</taxon>
    </lineage>
</organism>
<dbReference type="SUPFAM" id="SSF75005">
    <property type="entry name" value="Arabinanase/levansucrase/invertase"/>
    <property type="match status" value="1"/>
</dbReference>
<evidence type="ECO:0000313" key="9">
    <source>
        <dbReference type="Proteomes" id="UP001051844"/>
    </source>
</evidence>
<accession>A0AA37FAF5</accession>
<gene>
    <name evidence="8" type="ORF">ScoT_08340</name>
</gene>
<dbReference type="Pfam" id="PF08244">
    <property type="entry name" value="Glyco_hydro_32C"/>
    <property type="match status" value="1"/>
</dbReference>
<feature type="domain" description="Glycosyl hydrolase family 32 N-terminal" evidence="6">
    <location>
        <begin position="27"/>
        <end position="329"/>
    </location>
</feature>
<dbReference type="EMBL" id="BNDZ01000003">
    <property type="protein sequence ID" value="GHI44660.1"/>
    <property type="molecule type" value="Genomic_DNA"/>
</dbReference>
<dbReference type="GO" id="GO:0005975">
    <property type="term" value="P:carbohydrate metabolic process"/>
    <property type="evidence" value="ECO:0007669"/>
    <property type="project" value="InterPro"/>
</dbReference>
<evidence type="ECO:0000256" key="2">
    <source>
        <dbReference type="ARBA" id="ARBA00012758"/>
    </source>
</evidence>
<dbReference type="CDD" id="cd08996">
    <property type="entry name" value="GH32_FFase"/>
    <property type="match status" value="1"/>
</dbReference>
<dbReference type="Proteomes" id="UP001051844">
    <property type="component" value="Unassembled WGS sequence"/>
</dbReference>
<evidence type="ECO:0000256" key="5">
    <source>
        <dbReference type="RuleBase" id="RU362110"/>
    </source>
</evidence>
<keyword evidence="4 5" id="KW-0326">Glycosidase</keyword>
<dbReference type="InterPro" id="IPR023296">
    <property type="entry name" value="Glyco_hydro_beta-prop_sf"/>
</dbReference>
<dbReference type="Pfam" id="PF00251">
    <property type="entry name" value="Glyco_hydro_32N"/>
    <property type="match status" value="1"/>
</dbReference>
<evidence type="ECO:0000313" key="8">
    <source>
        <dbReference type="EMBL" id="GHI44660.1"/>
    </source>
</evidence>
<dbReference type="SMART" id="SM00640">
    <property type="entry name" value="Glyco_32"/>
    <property type="match status" value="1"/>
</dbReference>
<evidence type="ECO:0000256" key="1">
    <source>
        <dbReference type="ARBA" id="ARBA00009902"/>
    </source>
</evidence>
<dbReference type="SUPFAM" id="SSF49899">
    <property type="entry name" value="Concanavalin A-like lectins/glucanases"/>
    <property type="match status" value="1"/>
</dbReference>
<feature type="domain" description="Glycosyl hydrolase family 32 C-terminal" evidence="7">
    <location>
        <begin position="372"/>
        <end position="451"/>
    </location>
</feature>
<dbReference type="InterPro" id="IPR013148">
    <property type="entry name" value="Glyco_hydro_32_N"/>
</dbReference>
<dbReference type="Gene3D" id="2.60.120.560">
    <property type="entry name" value="Exo-inulinase, domain 1"/>
    <property type="match status" value="1"/>
</dbReference>
<protein>
    <recommendedName>
        <fullName evidence="2">beta-fructofuranosidase</fullName>
        <ecNumber evidence="2">3.2.1.26</ecNumber>
    </recommendedName>
</protein>
<comment type="similarity">
    <text evidence="1 5">Belongs to the glycosyl hydrolase 32 family.</text>
</comment>
<dbReference type="InterPro" id="IPR013320">
    <property type="entry name" value="ConA-like_dom_sf"/>
</dbReference>
<comment type="caution">
    <text evidence="8">The sequence shown here is derived from an EMBL/GenBank/DDBJ whole genome shotgun (WGS) entry which is preliminary data.</text>
</comment>
<keyword evidence="3 5" id="KW-0378">Hydrolase</keyword>
<sequence>MLAFERQGFYDREVNAPMTDRNLPRHHVRPAAGQWCNDPNGPLFHDGRYHLFFQHNPAAAVWGSIHWGHASSPDLVHWTDHGIALTPTPGGRDALGAWSGCAVVDESTPTAVYTGMDREDGIGSVMLARATDATLTTLKAEPEPVVPGPPPGLDLNAFRDPYLFTHEGTRWAVVGAGHRATGTGDVLLYRVHSLTDWSYAGSLLDATDPIAARVAAPATAWECPALLPTGDGRWVLLLSLWADSVTYTTSYLIGDLRTEGEGLRFVAASGGMLDHGRDFYAPTALVEDGRTLLWGWSWESRTEEESLAAGWAGCLTHPREIGVHPDGTLRLAPARELAALRGPELPPGAGLPPAYEIEVGVTALLADSEVVLRLGDTVALYVNPTRGTLVLDRSGAPATASHPLPRTDRAVATVPGGVRSRLRVLVDGPLLELFLDERAMVTEKIYPAPEGPYTVETVRGRAATEVRGWTVV</sequence>
<dbReference type="InterPro" id="IPR051214">
    <property type="entry name" value="GH32_Enzymes"/>
</dbReference>
<dbReference type="AlphaFoldDB" id="A0AA37FAF5"/>
<evidence type="ECO:0000259" key="7">
    <source>
        <dbReference type="Pfam" id="PF08244"/>
    </source>
</evidence>
<evidence type="ECO:0000256" key="4">
    <source>
        <dbReference type="ARBA" id="ARBA00023295"/>
    </source>
</evidence>
<dbReference type="EC" id="3.2.1.26" evidence="2"/>
<evidence type="ECO:0000256" key="3">
    <source>
        <dbReference type="ARBA" id="ARBA00022801"/>
    </source>
</evidence>
<dbReference type="GO" id="GO:0004564">
    <property type="term" value="F:beta-fructofuranosidase activity"/>
    <property type="evidence" value="ECO:0007669"/>
    <property type="project" value="UniProtKB-EC"/>
</dbReference>
<reference evidence="8" key="1">
    <citation type="submission" date="2022-09" db="EMBL/GenBank/DDBJ databases">
        <title>Whole genome shotgun sequence of Streptomyces albidoflavus NBRC 12854.</title>
        <authorList>
            <person name="Komaki H."/>
            <person name="Tamura T."/>
        </authorList>
    </citation>
    <scope>NUCLEOTIDE SEQUENCE</scope>
    <source>
        <strain evidence="8">NBRC 12854</strain>
    </source>
</reference>
<dbReference type="InterPro" id="IPR001362">
    <property type="entry name" value="Glyco_hydro_32"/>
</dbReference>
<name>A0AA37FAF5_9ACTN</name>